<dbReference type="Proteomes" id="UP000093000">
    <property type="component" value="Unassembled WGS sequence"/>
</dbReference>
<comment type="caution">
    <text evidence="1">The sequence shown here is derived from an EMBL/GenBank/DDBJ whole genome shotgun (WGS) entry which is preliminary data.</text>
</comment>
<sequence length="230" mass="26242">MCMCRLSKLKVADCRSQSFIFNNISITKCLHQYKKNSLAYIKSNDQAESFNGDMNKWLALHNIIKLNKRLDFDLARAFDKNALDALRCHFKTNLFGKPNRFSNALKLQLLNILGEYKDEGELRKLKANLSKIMSRESDAVSRVIEGLFVIPCKFDNQLFGEPHPLRGSRPDYAVEVDLDGSLINLVGEVKFFPCPRVSLALDAFRLGMFAMALIEMHNLKCIMLFQAKGK</sequence>
<dbReference type="EMBL" id="LUGH01001562">
    <property type="protein sequence ID" value="OBZ80967.1"/>
    <property type="molecule type" value="Genomic_DNA"/>
</dbReference>
<accession>A0A1C7MVZ4</accession>
<dbReference type="AlphaFoldDB" id="A0A1C7MVZ4"/>
<evidence type="ECO:0000313" key="1">
    <source>
        <dbReference type="EMBL" id="OBZ80967.1"/>
    </source>
</evidence>
<proteinExistence type="predicted"/>
<protein>
    <submittedName>
        <fullName evidence="1">Uncharacterized protein</fullName>
    </submittedName>
</protein>
<organism evidence="1 2">
    <name type="scientific">Choanephora cucurbitarum</name>
    <dbReference type="NCBI Taxonomy" id="101091"/>
    <lineage>
        <taxon>Eukaryota</taxon>
        <taxon>Fungi</taxon>
        <taxon>Fungi incertae sedis</taxon>
        <taxon>Mucoromycota</taxon>
        <taxon>Mucoromycotina</taxon>
        <taxon>Mucoromycetes</taxon>
        <taxon>Mucorales</taxon>
        <taxon>Mucorineae</taxon>
        <taxon>Choanephoraceae</taxon>
        <taxon>Choanephoroideae</taxon>
        <taxon>Choanephora</taxon>
    </lineage>
</organism>
<dbReference type="InParanoid" id="A0A1C7MVZ4"/>
<evidence type="ECO:0000313" key="2">
    <source>
        <dbReference type="Proteomes" id="UP000093000"/>
    </source>
</evidence>
<reference evidence="1 2" key="1">
    <citation type="submission" date="2016-03" db="EMBL/GenBank/DDBJ databases">
        <title>Choanephora cucurbitarum.</title>
        <authorList>
            <person name="Min B."/>
            <person name="Park H."/>
            <person name="Park J.-H."/>
            <person name="Shin H.-D."/>
            <person name="Choi I.-G."/>
        </authorList>
    </citation>
    <scope>NUCLEOTIDE SEQUENCE [LARGE SCALE GENOMIC DNA]</scope>
    <source>
        <strain evidence="1 2">KUS-F28377</strain>
    </source>
</reference>
<keyword evidence="2" id="KW-1185">Reference proteome</keyword>
<dbReference type="OrthoDB" id="2279264at2759"/>
<name>A0A1C7MVZ4_9FUNG</name>
<gene>
    <name evidence="1" type="ORF">A0J61_10984</name>
</gene>